<keyword evidence="2" id="KW-1185">Reference proteome</keyword>
<name>A0ACC0B307_CATRO</name>
<evidence type="ECO:0000313" key="2">
    <source>
        <dbReference type="Proteomes" id="UP001060085"/>
    </source>
</evidence>
<protein>
    <submittedName>
        <fullName evidence="1">Uncharacterized protein</fullName>
    </submittedName>
</protein>
<proteinExistence type="predicted"/>
<sequence>MRCVSLIFSVGVSVAIYSSVTVRLLVGWDGPTLAIEVISYPNDEYIGCYRGITLVYIGNPANHDTRSVGYHPARVNRRMMTFMLQEIDDMASVEIDDMASVVIKEPPSASSQMAIFEKKVQTIIRRHSQYNHRVVIPESTYRTGSARRVKRDARRQLGHGVGGGRPPIPPFRGRPGHADPGYFVMERGEGFGQVERGEESGGGHPPVDPFDSLNLDIPSFSLGLTQPSQSLPGGSGTLCAPPPSGLWFAPFQSPADTSLGFSSFHAPPPTGTSGSSTSHQPVHLNPVNLVNLVTEHIVSQGEQPMV</sequence>
<evidence type="ECO:0000313" key="1">
    <source>
        <dbReference type="EMBL" id="KAI5666967.1"/>
    </source>
</evidence>
<gene>
    <name evidence="1" type="ORF">M9H77_16820</name>
</gene>
<accession>A0ACC0B307</accession>
<organism evidence="1 2">
    <name type="scientific">Catharanthus roseus</name>
    <name type="common">Madagascar periwinkle</name>
    <name type="synonym">Vinca rosea</name>
    <dbReference type="NCBI Taxonomy" id="4058"/>
    <lineage>
        <taxon>Eukaryota</taxon>
        <taxon>Viridiplantae</taxon>
        <taxon>Streptophyta</taxon>
        <taxon>Embryophyta</taxon>
        <taxon>Tracheophyta</taxon>
        <taxon>Spermatophyta</taxon>
        <taxon>Magnoliopsida</taxon>
        <taxon>eudicotyledons</taxon>
        <taxon>Gunneridae</taxon>
        <taxon>Pentapetalae</taxon>
        <taxon>asterids</taxon>
        <taxon>lamiids</taxon>
        <taxon>Gentianales</taxon>
        <taxon>Apocynaceae</taxon>
        <taxon>Rauvolfioideae</taxon>
        <taxon>Vinceae</taxon>
        <taxon>Catharanthinae</taxon>
        <taxon>Catharanthus</taxon>
    </lineage>
</organism>
<dbReference type="EMBL" id="CM044704">
    <property type="protein sequence ID" value="KAI5666967.1"/>
    <property type="molecule type" value="Genomic_DNA"/>
</dbReference>
<comment type="caution">
    <text evidence="1">The sequence shown here is derived from an EMBL/GenBank/DDBJ whole genome shotgun (WGS) entry which is preliminary data.</text>
</comment>
<reference evidence="2" key="1">
    <citation type="journal article" date="2023" name="Nat. Plants">
        <title>Single-cell RNA sequencing provides a high-resolution roadmap for understanding the multicellular compartmentation of specialized metabolism.</title>
        <authorList>
            <person name="Sun S."/>
            <person name="Shen X."/>
            <person name="Li Y."/>
            <person name="Li Y."/>
            <person name="Wang S."/>
            <person name="Li R."/>
            <person name="Zhang H."/>
            <person name="Shen G."/>
            <person name="Guo B."/>
            <person name="Wei J."/>
            <person name="Xu J."/>
            <person name="St-Pierre B."/>
            <person name="Chen S."/>
            <person name="Sun C."/>
        </authorList>
    </citation>
    <scope>NUCLEOTIDE SEQUENCE [LARGE SCALE GENOMIC DNA]</scope>
</reference>
<dbReference type="Proteomes" id="UP001060085">
    <property type="component" value="Linkage Group LG04"/>
</dbReference>